<dbReference type="InterPro" id="IPR010282">
    <property type="entry name" value="Uncharacterised_HutD/Ves"/>
</dbReference>
<keyword evidence="2" id="KW-1185">Reference proteome</keyword>
<evidence type="ECO:0000313" key="2">
    <source>
        <dbReference type="Proteomes" id="UP000297983"/>
    </source>
</evidence>
<name>A0A4R9AZL5_9MICO</name>
<dbReference type="InterPro" id="IPR011051">
    <property type="entry name" value="RmlC_Cupin_sf"/>
</dbReference>
<dbReference type="Proteomes" id="UP000297983">
    <property type="component" value="Unassembled WGS sequence"/>
</dbReference>
<dbReference type="Pfam" id="PF05962">
    <property type="entry name" value="HutD"/>
    <property type="match status" value="1"/>
</dbReference>
<dbReference type="InterPro" id="IPR014710">
    <property type="entry name" value="RmlC-like_jellyroll"/>
</dbReference>
<sequence length="196" mass="21192">MDIIRYNEVRAISGRNDGGQTRELVSFPVGAADFDWRISIVDVIVAGDFFVYPGVERIFALVEGELLVLIVDGVEHPMEQYRQFRFSGDSVTSATLPVGATTGLNVMARRGEYKAYISIIELSKKRSQPVFGDQFAILLQGNAAVSAPASNAAGTGQGEIDTAELHKFDTVRGHDPAPEVLGRGFLAMITLEAESA</sequence>
<organism evidence="1 2">
    <name type="scientific">Cryobacterium gelidum</name>
    <dbReference type="NCBI Taxonomy" id="1259164"/>
    <lineage>
        <taxon>Bacteria</taxon>
        <taxon>Bacillati</taxon>
        <taxon>Actinomycetota</taxon>
        <taxon>Actinomycetes</taxon>
        <taxon>Micrococcales</taxon>
        <taxon>Microbacteriaceae</taxon>
        <taxon>Cryobacterium</taxon>
    </lineage>
</organism>
<evidence type="ECO:0000313" key="1">
    <source>
        <dbReference type="EMBL" id="TFD73164.1"/>
    </source>
</evidence>
<proteinExistence type="predicted"/>
<dbReference type="Gene3D" id="2.60.120.10">
    <property type="entry name" value="Jelly Rolls"/>
    <property type="match status" value="1"/>
</dbReference>
<dbReference type="PANTHER" id="PTHR37943">
    <property type="entry name" value="PROTEIN VES"/>
    <property type="match status" value="1"/>
</dbReference>
<dbReference type="PANTHER" id="PTHR37943:SF1">
    <property type="entry name" value="PROTEIN VES"/>
    <property type="match status" value="1"/>
</dbReference>
<accession>A0A4R9AZL5</accession>
<dbReference type="EMBL" id="SOHL01000005">
    <property type="protein sequence ID" value="TFD73164.1"/>
    <property type="molecule type" value="Genomic_DNA"/>
</dbReference>
<comment type="caution">
    <text evidence="1">The sequence shown here is derived from an EMBL/GenBank/DDBJ whole genome shotgun (WGS) entry which is preliminary data.</text>
</comment>
<gene>
    <name evidence="1" type="ORF">E3T50_03385</name>
</gene>
<dbReference type="AlphaFoldDB" id="A0A4R9AZL5"/>
<reference evidence="1 2" key="1">
    <citation type="submission" date="2019-03" db="EMBL/GenBank/DDBJ databases">
        <title>Genomics of glacier-inhabiting Cryobacterium strains.</title>
        <authorList>
            <person name="Liu Q."/>
            <person name="Xin Y.-H."/>
        </authorList>
    </citation>
    <scope>NUCLEOTIDE SEQUENCE [LARGE SCALE GENOMIC DNA]</scope>
    <source>
        <strain evidence="1 2">Hz16</strain>
    </source>
</reference>
<dbReference type="CDD" id="cd20293">
    <property type="entry name" value="cupin_HutD_N"/>
    <property type="match status" value="1"/>
</dbReference>
<protein>
    <submittedName>
        <fullName evidence="1">HutD family protein</fullName>
    </submittedName>
</protein>
<dbReference type="SUPFAM" id="SSF51182">
    <property type="entry name" value="RmlC-like cupins"/>
    <property type="match status" value="1"/>
</dbReference>